<accession>A0ABR7C9M1</accession>
<comment type="caution">
    <text evidence="2">The sequence shown here is derived from an EMBL/GenBank/DDBJ whole genome shotgun (WGS) entry which is preliminary data.</text>
</comment>
<proteinExistence type="predicted"/>
<evidence type="ECO:0000313" key="3">
    <source>
        <dbReference type="Proteomes" id="UP000600600"/>
    </source>
</evidence>
<feature type="chain" id="PRO_5045872130" description="Lipoprotein" evidence="1">
    <location>
        <begin position="19"/>
        <end position="158"/>
    </location>
</feature>
<evidence type="ECO:0000256" key="1">
    <source>
        <dbReference type="SAM" id="SignalP"/>
    </source>
</evidence>
<evidence type="ECO:0008006" key="4">
    <source>
        <dbReference type="Google" id="ProtNLM"/>
    </source>
</evidence>
<keyword evidence="3" id="KW-1185">Reference proteome</keyword>
<keyword evidence="1" id="KW-0732">Signal</keyword>
<organism evidence="2 3">
    <name type="scientific">Bacteroides difficilis</name>
    <dbReference type="NCBI Taxonomy" id="2763021"/>
    <lineage>
        <taxon>Bacteria</taxon>
        <taxon>Pseudomonadati</taxon>
        <taxon>Bacteroidota</taxon>
        <taxon>Bacteroidia</taxon>
        <taxon>Bacteroidales</taxon>
        <taxon>Bacteroidaceae</taxon>
        <taxon>Bacteroides</taxon>
    </lineage>
</organism>
<protein>
    <recommendedName>
        <fullName evidence="4">Lipoprotein</fullName>
    </recommendedName>
</protein>
<dbReference type="RefSeq" id="WP_186966962.1">
    <property type="nucleotide sequence ID" value="NZ_JACOOE010000003.1"/>
</dbReference>
<evidence type="ECO:0000313" key="2">
    <source>
        <dbReference type="EMBL" id="MBC5604502.1"/>
    </source>
</evidence>
<reference evidence="2 3" key="1">
    <citation type="submission" date="2020-08" db="EMBL/GenBank/DDBJ databases">
        <title>Genome public.</title>
        <authorList>
            <person name="Liu C."/>
            <person name="Sun Q."/>
        </authorList>
    </citation>
    <scope>NUCLEOTIDE SEQUENCE [LARGE SCALE GENOMIC DNA]</scope>
    <source>
        <strain evidence="2 3">M27</strain>
    </source>
</reference>
<gene>
    <name evidence="2" type="ORF">H8S67_07455</name>
</gene>
<dbReference type="Proteomes" id="UP000600600">
    <property type="component" value="Unassembled WGS sequence"/>
</dbReference>
<dbReference type="EMBL" id="JACOOE010000003">
    <property type="protein sequence ID" value="MBC5604502.1"/>
    <property type="molecule type" value="Genomic_DNA"/>
</dbReference>
<name>A0ABR7C9M1_9BACE</name>
<feature type="signal peptide" evidence="1">
    <location>
        <begin position="1"/>
        <end position="18"/>
    </location>
</feature>
<sequence length="158" mass="18014">MKCYLLILFLGMNCCVFAMKSLGDGQYFKTTQSATTASVISARQKALLFAKNTLATMVNGKVENVTKSYIEHNSETGKSADDFMTETRMTANMLLQNVTVTDENVIKEKNGKYTVYITLKLRKDDVLKELCKKLSANKQDKETFHKEVFVDLWERENK</sequence>